<dbReference type="AlphaFoldDB" id="A0A9W6YAR9"/>
<evidence type="ECO:0000313" key="2">
    <source>
        <dbReference type="EMBL" id="GMF57874.1"/>
    </source>
</evidence>
<dbReference type="InterPro" id="IPR036397">
    <property type="entry name" value="RNaseH_sf"/>
</dbReference>
<dbReference type="Proteomes" id="UP001165121">
    <property type="component" value="Unassembled WGS sequence"/>
</dbReference>
<dbReference type="Gene3D" id="3.30.420.10">
    <property type="entry name" value="Ribonuclease H-like superfamily/Ribonuclease H"/>
    <property type="match status" value="1"/>
</dbReference>
<comment type="caution">
    <text evidence="2">The sequence shown here is derived from an EMBL/GenBank/DDBJ whole genome shotgun (WGS) entry which is preliminary data.</text>
</comment>
<dbReference type="GO" id="GO:0003677">
    <property type="term" value="F:DNA binding"/>
    <property type="evidence" value="ECO:0007669"/>
    <property type="project" value="TreeGrafter"/>
</dbReference>
<accession>A0A9W6YAR9</accession>
<organism evidence="2 3">
    <name type="scientific">Phytophthora fragariaefolia</name>
    <dbReference type="NCBI Taxonomy" id="1490495"/>
    <lineage>
        <taxon>Eukaryota</taxon>
        <taxon>Sar</taxon>
        <taxon>Stramenopiles</taxon>
        <taxon>Oomycota</taxon>
        <taxon>Peronosporomycetes</taxon>
        <taxon>Peronosporales</taxon>
        <taxon>Peronosporaceae</taxon>
        <taxon>Phytophthora</taxon>
    </lineage>
</organism>
<protein>
    <submittedName>
        <fullName evidence="2">Unnamed protein product</fullName>
    </submittedName>
</protein>
<evidence type="ECO:0000313" key="3">
    <source>
        <dbReference type="Proteomes" id="UP001165121"/>
    </source>
</evidence>
<dbReference type="PANTHER" id="PTHR19303">
    <property type="entry name" value="TRANSPOSON"/>
    <property type="match status" value="1"/>
</dbReference>
<name>A0A9W6YAR9_9STRA</name>
<reference evidence="2" key="1">
    <citation type="submission" date="2023-04" db="EMBL/GenBank/DDBJ databases">
        <title>Phytophthora fragariaefolia NBRC 109709.</title>
        <authorList>
            <person name="Ichikawa N."/>
            <person name="Sato H."/>
            <person name="Tonouchi N."/>
        </authorList>
    </citation>
    <scope>NUCLEOTIDE SEQUENCE</scope>
    <source>
        <strain evidence="2">NBRC 109709</strain>
    </source>
</reference>
<dbReference type="InterPro" id="IPR004875">
    <property type="entry name" value="DDE_SF_endonuclease_dom"/>
</dbReference>
<sequence>MVERLAIRHGFTSQKPQTAKKSTEALEQTRAEFALDFWKTHAAYGPEGMYNVDETAINFDMPPARMWAGRGRRDAARIANTSKHTGRMTAVLTIRADGKKLPILFVLCGKLGGRIETSEFEEYPEEHFYTVQENAWMDAVTWRFYVEKLLKYEVDGPAVLLLDNFECHVSEEGQRVVAEVANATVVPLPANSTAACQPLDFGVMGPLTAKLRSNWSGITGGSAKEKRLRADRATIAAWDAIPESTVIRSFKAAIPQYPEIII</sequence>
<feature type="domain" description="DDE-1" evidence="1">
    <location>
        <begin position="87"/>
        <end position="250"/>
    </location>
</feature>
<dbReference type="OrthoDB" id="127176at2759"/>
<evidence type="ECO:0000259" key="1">
    <source>
        <dbReference type="Pfam" id="PF03184"/>
    </source>
</evidence>
<proteinExistence type="predicted"/>
<dbReference type="Pfam" id="PF03184">
    <property type="entry name" value="DDE_1"/>
    <property type="match status" value="1"/>
</dbReference>
<dbReference type="PANTHER" id="PTHR19303:SF57">
    <property type="entry name" value="HTH CENPB-TYPE DOMAIN-CONTAINING PROTEIN"/>
    <property type="match status" value="1"/>
</dbReference>
<gene>
    <name evidence="2" type="ORF">Pfra01_002480400</name>
</gene>
<dbReference type="InterPro" id="IPR050863">
    <property type="entry name" value="CenT-Element_Derived"/>
</dbReference>
<dbReference type="GO" id="GO:0005634">
    <property type="term" value="C:nucleus"/>
    <property type="evidence" value="ECO:0007669"/>
    <property type="project" value="TreeGrafter"/>
</dbReference>
<dbReference type="EMBL" id="BSXT01004435">
    <property type="protein sequence ID" value="GMF57874.1"/>
    <property type="molecule type" value="Genomic_DNA"/>
</dbReference>
<keyword evidence="3" id="KW-1185">Reference proteome</keyword>